<dbReference type="InterPro" id="IPR002678">
    <property type="entry name" value="DUF34/NIF3"/>
</dbReference>
<evidence type="ECO:0000313" key="5">
    <source>
        <dbReference type="Proteomes" id="UP000886251"/>
    </source>
</evidence>
<dbReference type="Proteomes" id="UP000886251">
    <property type="component" value="Unassembled WGS sequence"/>
</dbReference>
<evidence type="ECO:0000313" key="4">
    <source>
        <dbReference type="EMBL" id="HEB95589.1"/>
    </source>
</evidence>
<dbReference type="PANTHER" id="PTHR13799">
    <property type="entry name" value="NGG1 INTERACTING FACTOR 3"/>
    <property type="match status" value="1"/>
</dbReference>
<evidence type="ECO:0000256" key="2">
    <source>
        <dbReference type="ARBA" id="ARBA00022723"/>
    </source>
</evidence>
<keyword evidence="2 3" id="KW-0479">Metal-binding</keyword>
<dbReference type="Gene3D" id="3.40.1390.30">
    <property type="entry name" value="NIF3 (NGG1p interacting factor 3)-like"/>
    <property type="match status" value="2"/>
</dbReference>
<evidence type="ECO:0000256" key="1">
    <source>
        <dbReference type="ARBA" id="ARBA00006964"/>
    </source>
</evidence>
<dbReference type="GO" id="GO:0005737">
    <property type="term" value="C:cytoplasm"/>
    <property type="evidence" value="ECO:0007669"/>
    <property type="project" value="TreeGrafter"/>
</dbReference>
<dbReference type="AlphaFoldDB" id="A0A831RN66"/>
<dbReference type="Pfam" id="PF01784">
    <property type="entry name" value="DUF34_NIF3"/>
    <property type="match status" value="1"/>
</dbReference>
<comment type="similarity">
    <text evidence="1">Belongs to the GTP cyclohydrolase I type 2/NIF3 family.</text>
</comment>
<dbReference type="NCBIfam" id="TIGR00486">
    <property type="entry name" value="YbgI_SA1388"/>
    <property type="match status" value="1"/>
</dbReference>
<accession>A0A831RN66</accession>
<gene>
    <name evidence="4" type="ORF">ENI96_04060</name>
</gene>
<feature type="binding site" evidence="3">
    <location>
        <position position="67"/>
    </location>
    <ligand>
        <name>a divalent metal cation</name>
        <dbReference type="ChEBI" id="CHEBI:60240"/>
        <label>1</label>
    </ligand>
</feature>
<feature type="binding site" evidence="3">
    <location>
        <position position="219"/>
    </location>
    <ligand>
        <name>a divalent metal cation</name>
        <dbReference type="ChEBI" id="CHEBI:60240"/>
        <label>1</label>
    </ligand>
</feature>
<sequence>MPMIELSELVAWCDRLLQAETFSDYCPNGLQVDAGNGTVQRLATGVSANQALIDAALEWGADLLLVHHGFFWKGEAAPLTGVKGNRIRALMQGRMGLLAYHLPLDLHPELGNNRQLGLLLGLADGSPLDDGMIWHAELAQEISPGRLARRIGTALQRAPLHLPGGPAGVRRIGWCSGAAEGMIGQAAAAGLDAFVSGEVSEQTTHLARELGIHYYAAGHHATERGGVQALGRHLADRFGIDHRFLDVDNPV</sequence>
<feature type="binding site" evidence="3">
    <location>
        <position position="105"/>
    </location>
    <ligand>
        <name>a divalent metal cation</name>
        <dbReference type="ChEBI" id="CHEBI:60240"/>
        <label>1</label>
    </ligand>
</feature>
<feature type="binding site" evidence="3">
    <location>
        <position position="223"/>
    </location>
    <ligand>
        <name>a divalent metal cation</name>
        <dbReference type="ChEBI" id="CHEBI:60240"/>
        <label>1</label>
    </ligand>
</feature>
<dbReference type="EMBL" id="DRKP01000049">
    <property type="protein sequence ID" value="HEB95589.1"/>
    <property type="molecule type" value="Genomic_DNA"/>
</dbReference>
<dbReference type="InterPro" id="IPR036069">
    <property type="entry name" value="DUF34/NIF3_sf"/>
</dbReference>
<proteinExistence type="inferred from homology"/>
<evidence type="ECO:0000256" key="3">
    <source>
        <dbReference type="PIRSR" id="PIRSR602678-1"/>
    </source>
</evidence>
<reference evidence="4" key="1">
    <citation type="journal article" date="2020" name="mSystems">
        <title>Genome- and Community-Level Interaction Insights into Carbon Utilization and Element Cycling Functions of Hydrothermarchaeota in Hydrothermal Sediment.</title>
        <authorList>
            <person name="Zhou Z."/>
            <person name="Liu Y."/>
            <person name="Xu W."/>
            <person name="Pan J."/>
            <person name="Luo Z.H."/>
            <person name="Li M."/>
        </authorList>
    </citation>
    <scope>NUCLEOTIDE SEQUENCE [LARGE SCALE GENOMIC DNA]</scope>
    <source>
        <strain evidence="4">HyVt-443</strain>
    </source>
</reference>
<comment type="caution">
    <text evidence="4">The sequence shown here is derived from an EMBL/GenBank/DDBJ whole genome shotgun (WGS) entry which is preliminary data.</text>
</comment>
<organism evidence="4 5">
    <name type="scientific">Sedimenticola thiotaurini</name>
    <dbReference type="NCBI Taxonomy" id="1543721"/>
    <lineage>
        <taxon>Bacteria</taxon>
        <taxon>Pseudomonadati</taxon>
        <taxon>Pseudomonadota</taxon>
        <taxon>Gammaproteobacteria</taxon>
        <taxon>Chromatiales</taxon>
        <taxon>Sedimenticolaceae</taxon>
        <taxon>Sedimenticola</taxon>
    </lineage>
</organism>
<dbReference type="SUPFAM" id="SSF102705">
    <property type="entry name" value="NIF3 (NGG1p interacting factor 3)-like"/>
    <property type="match status" value="1"/>
</dbReference>
<name>A0A831RN66_9GAMM</name>
<dbReference type="PANTHER" id="PTHR13799:SF14">
    <property type="entry name" value="GTP CYCLOHYDROLASE 1 TYPE 2 HOMOLOG"/>
    <property type="match status" value="1"/>
</dbReference>
<protein>
    <submittedName>
        <fullName evidence="4">Nif3-like dinuclear metal center hexameric protein</fullName>
    </submittedName>
</protein>
<dbReference type="GO" id="GO:0046872">
    <property type="term" value="F:metal ion binding"/>
    <property type="evidence" value="ECO:0007669"/>
    <property type="project" value="UniProtKB-KW"/>
</dbReference>
<feature type="binding site" evidence="3">
    <location>
        <position position="68"/>
    </location>
    <ligand>
        <name>a divalent metal cation</name>
        <dbReference type="ChEBI" id="CHEBI:60240"/>
        <label>1</label>
    </ligand>
</feature>